<gene>
    <name evidence="1" type="ORF">A3843_16155</name>
</gene>
<dbReference type="EMBL" id="LVVZ01000024">
    <property type="protein sequence ID" value="OKL42927.1"/>
    <property type="molecule type" value="Genomic_DNA"/>
</dbReference>
<evidence type="ECO:0000313" key="2">
    <source>
        <dbReference type="Proteomes" id="UP000185783"/>
    </source>
</evidence>
<keyword evidence="2" id="KW-1185">Reference proteome</keyword>
<proteinExistence type="predicted"/>
<dbReference type="Proteomes" id="UP000185783">
    <property type="component" value="Unassembled WGS sequence"/>
</dbReference>
<sequence length="104" mass="10993">MAETDNPTPLNGAGDTPTLYILVGRGWEVEEGTPDDAVPFNILVTAADDDGAVRRGLEALGAQGFIEAELDQIGIVTERPEEETFQAAYDDALAGNVAVIAFKD</sequence>
<accession>A0A1U7JDX9</accession>
<organism evidence="1 2">
    <name type="scientific">Pseudovibrio exalbescens</name>
    <dbReference type="NCBI Taxonomy" id="197461"/>
    <lineage>
        <taxon>Bacteria</taxon>
        <taxon>Pseudomonadati</taxon>
        <taxon>Pseudomonadota</taxon>
        <taxon>Alphaproteobacteria</taxon>
        <taxon>Hyphomicrobiales</taxon>
        <taxon>Stappiaceae</taxon>
        <taxon>Pseudovibrio</taxon>
    </lineage>
</organism>
<name>A0A1U7JDX9_9HYPH</name>
<dbReference type="AlphaFoldDB" id="A0A1U7JDX9"/>
<dbReference type="OrthoDB" id="8452182at2"/>
<comment type="caution">
    <text evidence="1">The sequence shown here is derived from an EMBL/GenBank/DDBJ whole genome shotgun (WGS) entry which is preliminary data.</text>
</comment>
<reference evidence="1 2" key="1">
    <citation type="submission" date="2016-03" db="EMBL/GenBank/DDBJ databases">
        <title>Genome sequence of Nesiotobacter sp. nov., a moderately halophilic alphaproteobacterium isolated from the Yellow Sea, China.</title>
        <authorList>
            <person name="Zhang G."/>
            <person name="Zhang R."/>
        </authorList>
    </citation>
    <scope>NUCLEOTIDE SEQUENCE [LARGE SCALE GENOMIC DNA]</scope>
    <source>
        <strain evidence="1 2">WB1-6</strain>
    </source>
</reference>
<evidence type="ECO:0000313" key="1">
    <source>
        <dbReference type="EMBL" id="OKL42927.1"/>
    </source>
</evidence>
<dbReference type="RefSeq" id="WP_051269387.1">
    <property type="nucleotide sequence ID" value="NZ_LVVZ01000024.1"/>
</dbReference>
<protein>
    <submittedName>
        <fullName evidence="1">Regulator</fullName>
    </submittedName>
</protein>